<evidence type="ECO:0000256" key="7">
    <source>
        <dbReference type="ARBA" id="ARBA00022729"/>
    </source>
</evidence>
<dbReference type="EC" id="2.8.5.2" evidence="14"/>
<evidence type="ECO:0000256" key="8">
    <source>
        <dbReference type="ARBA" id="ARBA00022764"/>
    </source>
</evidence>
<evidence type="ECO:0000259" key="19">
    <source>
        <dbReference type="PROSITE" id="PS51007"/>
    </source>
</evidence>
<keyword evidence="6 14" id="KW-0479">Metal-binding</keyword>
<comment type="subunit">
    <text evidence="2 14">Heterodimer of SoxA and SoxX.</text>
</comment>
<dbReference type="PROSITE" id="PS51007">
    <property type="entry name" value="CYTC"/>
    <property type="match status" value="1"/>
</dbReference>
<dbReference type="SUPFAM" id="SSF46626">
    <property type="entry name" value="Cytochrome c"/>
    <property type="match status" value="2"/>
</dbReference>
<dbReference type="GO" id="GO:0042597">
    <property type="term" value="C:periplasmic space"/>
    <property type="evidence" value="ECO:0007669"/>
    <property type="project" value="UniProtKB-SubCell"/>
</dbReference>
<evidence type="ECO:0000256" key="16">
    <source>
        <dbReference type="PIRSR" id="PIRSR038455-2"/>
    </source>
</evidence>
<reference evidence="20 21" key="1">
    <citation type="submission" date="2016-11" db="EMBL/GenBank/DDBJ databases">
        <authorList>
            <person name="Jaros S."/>
            <person name="Januszkiewicz K."/>
            <person name="Wedrychowicz H."/>
        </authorList>
    </citation>
    <scope>NUCLEOTIDE SEQUENCE [LARGE SCALE GENOMIC DNA]</scope>
    <source>
        <strain evidence="20 21">ATCC 23634</strain>
    </source>
</reference>
<comment type="catalytic activity">
    <reaction evidence="13 14">
        <text>S-sulfanyl-L-cysteinyl-[SoxY protein] + thiosulfate + 2 Fe(III)-[cytochrome c] = S-(2-sulfodisulfanyl)-L-cysteinyl-[SoxY protein] + 2 Fe(II)-[cytochrome c] + 2 H(+)</text>
        <dbReference type="Rhea" id="RHEA:51224"/>
        <dbReference type="Rhea" id="RHEA-COMP:10350"/>
        <dbReference type="Rhea" id="RHEA-COMP:14399"/>
        <dbReference type="Rhea" id="RHEA-COMP:14689"/>
        <dbReference type="Rhea" id="RHEA-COMP:14690"/>
        <dbReference type="ChEBI" id="CHEBI:15378"/>
        <dbReference type="ChEBI" id="CHEBI:29033"/>
        <dbReference type="ChEBI" id="CHEBI:29034"/>
        <dbReference type="ChEBI" id="CHEBI:33542"/>
        <dbReference type="ChEBI" id="CHEBI:61963"/>
        <dbReference type="ChEBI" id="CHEBI:140664"/>
        <dbReference type="EC" id="2.8.5.2"/>
    </reaction>
</comment>
<proteinExistence type="inferred from homology"/>
<keyword evidence="9 14" id="KW-0249">Electron transport</keyword>
<dbReference type="EMBL" id="FPKU01000003">
    <property type="protein sequence ID" value="SFZ86378.1"/>
    <property type="molecule type" value="Genomic_DNA"/>
</dbReference>
<dbReference type="Pfam" id="PF21342">
    <property type="entry name" value="SoxA-TsdA_cyt-c"/>
    <property type="match status" value="1"/>
</dbReference>
<name>A0A1K2I1V4_9HYPH</name>
<keyword evidence="3 14" id="KW-0813">Transport</keyword>
<feature type="binding site" description="covalent" evidence="16">
    <location>
        <position position="178"/>
    </location>
    <ligand>
        <name>heme c</name>
        <dbReference type="ChEBI" id="CHEBI:61717"/>
        <label>2</label>
    </ligand>
</feature>
<evidence type="ECO:0000256" key="3">
    <source>
        <dbReference type="ARBA" id="ARBA00022448"/>
    </source>
</evidence>
<keyword evidence="10 14" id="KW-0408">Iron</keyword>
<dbReference type="Proteomes" id="UP000183447">
    <property type="component" value="Unassembled WGS sequence"/>
</dbReference>
<dbReference type="InterPro" id="IPR036909">
    <property type="entry name" value="Cyt_c-like_dom_sf"/>
</dbReference>
<feature type="binding site" description="covalent" evidence="16">
    <location>
        <position position="77"/>
    </location>
    <ligand>
        <name>heme c</name>
        <dbReference type="ChEBI" id="CHEBI:61717"/>
        <label>1</label>
    </ligand>
</feature>
<dbReference type="STRING" id="665118.SAMN02983003_3558"/>
<dbReference type="GO" id="GO:0020037">
    <property type="term" value="F:heme binding"/>
    <property type="evidence" value="ECO:0007669"/>
    <property type="project" value="InterPro"/>
</dbReference>
<feature type="signal peptide" evidence="18">
    <location>
        <begin position="1"/>
        <end position="23"/>
    </location>
</feature>
<dbReference type="GO" id="GO:0070069">
    <property type="term" value="C:cytochrome complex"/>
    <property type="evidence" value="ECO:0007669"/>
    <property type="project" value="InterPro"/>
</dbReference>
<comment type="similarity">
    <text evidence="11 14">Belongs to the SoxA family.</text>
</comment>
<feature type="active site" description="Cysteine persulfide intermediate" evidence="15">
    <location>
        <position position="223"/>
    </location>
</feature>
<feature type="binding site" description="axial binding residue" evidence="17">
    <location>
        <position position="223"/>
    </location>
    <ligand>
        <name>heme c</name>
        <dbReference type="ChEBI" id="CHEBI:61717"/>
        <label>2</label>
    </ligand>
    <ligandPart>
        <name>Fe</name>
        <dbReference type="ChEBI" id="CHEBI:18248"/>
    </ligandPart>
</feature>
<comment type="subcellular location">
    <subcellularLocation>
        <location evidence="1 14">Periplasm</location>
    </subcellularLocation>
</comment>
<dbReference type="GO" id="GO:0046872">
    <property type="term" value="F:metal ion binding"/>
    <property type="evidence" value="ECO:0007669"/>
    <property type="project" value="UniProtKB-KW"/>
</dbReference>
<keyword evidence="4 14" id="KW-0349">Heme</keyword>
<evidence type="ECO:0000256" key="12">
    <source>
        <dbReference type="ARBA" id="ARBA00048077"/>
    </source>
</evidence>
<dbReference type="InterPro" id="IPR009056">
    <property type="entry name" value="Cyt_c-like_dom"/>
</dbReference>
<accession>A0A1K2I1V4</accession>
<evidence type="ECO:0000256" key="13">
    <source>
        <dbReference type="ARBA" id="ARBA00048423"/>
    </source>
</evidence>
<evidence type="ECO:0000256" key="2">
    <source>
        <dbReference type="ARBA" id="ARBA00011530"/>
    </source>
</evidence>
<dbReference type="Gene3D" id="1.10.760.10">
    <property type="entry name" value="Cytochrome c-like domain"/>
    <property type="match status" value="2"/>
</dbReference>
<evidence type="ECO:0000256" key="18">
    <source>
        <dbReference type="SAM" id="SignalP"/>
    </source>
</evidence>
<keyword evidence="21" id="KW-1185">Reference proteome</keyword>
<feature type="binding site" description="axial binding residue" evidence="17">
    <location>
        <position position="182"/>
    </location>
    <ligand>
        <name>heme c</name>
        <dbReference type="ChEBI" id="CHEBI:61717"/>
        <label>2</label>
    </ligand>
    <ligandPart>
        <name>Fe</name>
        <dbReference type="ChEBI" id="CHEBI:18248"/>
    </ligandPart>
</feature>
<dbReference type="InterPro" id="IPR025710">
    <property type="entry name" value="SoxA"/>
</dbReference>
<evidence type="ECO:0000256" key="9">
    <source>
        <dbReference type="ARBA" id="ARBA00022982"/>
    </source>
</evidence>
<dbReference type="RefSeq" id="WP_072345892.1">
    <property type="nucleotide sequence ID" value="NZ_FPKU01000003.1"/>
</dbReference>
<evidence type="ECO:0000256" key="15">
    <source>
        <dbReference type="PIRSR" id="PIRSR038455-1"/>
    </source>
</evidence>
<feature type="binding site" description="axial binding residue" evidence="17">
    <location>
        <position position="81"/>
    </location>
    <ligand>
        <name>heme c</name>
        <dbReference type="ChEBI" id="CHEBI:61717"/>
        <label>1</label>
    </ligand>
    <ligandPart>
        <name>Fe</name>
        <dbReference type="ChEBI" id="CHEBI:18248"/>
    </ligandPart>
</feature>
<protein>
    <recommendedName>
        <fullName evidence="14">SoxAX cytochrome complex subunit A</fullName>
        <ecNumber evidence="14">2.8.5.2</ecNumber>
    </recommendedName>
    <alternativeName>
        <fullName evidence="14">Protein SoxA</fullName>
    </alternativeName>
    <alternativeName>
        <fullName evidence="14">Sulfur oxidizing protein A</fullName>
    </alternativeName>
    <alternativeName>
        <fullName evidence="14">Thiosulfate-oxidizing multienzyme system protein SoxA</fullName>
    </alternativeName>
</protein>
<evidence type="ECO:0000256" key="17">
    <source>
        <dbReference type="PIRSR" id="PIRSR038455-3"/>
    </source>
</evidence>
<evidence type="ECO:0000256" key="5">
    <source>
        <dbReference type="ARBA" id="ARBA00022679"/>
    </source>
</evidence>
<dbReference type="PIRSF" id="PIRSF038455">
    <property type="entry name" value="SoxA"/>
    <property type="match status" value="1"/>
</dbReference>
<keyword evidence="5 14" id="KW-0808">Transferase</keyword>
<keyword evidence="8 14" id="KW-0574">Periplasm</keyword>
<dbReference type="AlphaFoldDB" id="A0A1K2I1V4"/>
<feature type="binding site" description="covalent" evidence="16">
    <location>
        <position position="80"/>
    </location>
    <ligand>
        <name>heme c</name>
        <dbReference type="ChEBI" id="CHEBI:61717"/>
        <label>1</label>
    </ligand>
</feature>
<sequence>MRFLVLLVGVVSAGLAASAFSRAQEADPTPTPRSGYEFMAPQTQALQDDDFVNPAFFSVEAGERLWSTPMGSEGLSCASCHEAAETSMAGVAARYPQYDPDVGGLVNLEGRINQMLTKEMGAEALAYESEALLGLTTYVALQSRGMPMAVDIEGPARPYFEAGRDYFFTRRGQLDLSCSQCHDGLAGQKLRGDTISQGQINGFPIYRLLWNSTASRHRMFAWCNTSLRAEPEAAGSETYLALELYLAWRGGGLPMESPAVRR</sequence>
<evidence type="ECO:0000313" key="20">
    <source>
        <dbReference type="EMBL" id="SFZ86378.1"/>
    </source>
</evidence>
<dbReference type="OrthoDB" id="7916986at2"/>
<organism evidence="20 21">
    <name type="scientific">Devosia enhydra</name>
    <dbReference type="NCBI Taxonomy" id="665118"/>
    <lineage>
        <taxon>Bacteria</taxon>
        <taxon>Pseudomonadati</taxon>
        <taxon>Pseudomonadota</taxon>
        <taxon>Alphaproteobacteria</taxon>
        <taxon>Hyphomicrobiales</taxon>
        <taxon>Devosiaceae</taxon>
        <taxon>Devosia</taxon>
    </lineage>
</organism>
<gene>
    <name evidence="20" type="ORF">SAMN02983003_3558</name>
</gene>
<dbReference type="GO" id="GO:0009055">
    <property type="term" value="F:electron transfer activity"/>
    <property type="evidence" value="ECO:0007669"/>
    <property type="project" value="InterPro"/>
</dbReference>
<evidence type="ECO:0000256" key="4">
    <source>
        <dbReference type="ARBA" id="ARBA00022617"/>
    </source>
</evidence>
<feature type="chain" id="PRO_5013221925" description="SoxAX cytochrome complex subunit A" evidence="18">
    <location>
        <begin position="24"/>
        <end position="262"/>
    </location>
</feature>
<evidence type="ECO:0000256" key="14">
    <source>
        <dbReference type="PIRNR" id="PIRNR038455"/>
    </source>
</evidence>
<keyword evidence="7 18" id="KW-0732">Signal</keyword>
<comment type="catalytic activity">
    <reaction evidence="12 14">
        <text>L-cysteinyl-[SoxY protein] + thiosulfate + 2 Fe(III)-[cytochrome c] = S-sulfosulfanyl-L-cysteinyl-[SoxY protein] + 2 Fe(II)-[cytochrome c] + 2 H(+)</text>
        <dbReference type="Rhea" id="RHEA:56720"/>
        <dbReference type="Rhea" id="RHEA-COMP:10350"/>
        <dbReference type="Rhea" id="RHEA-COMP:14328"/>
        <dbReference type="Rhea" id="RHEA-COMP:14399"/>
        <dbReference type="Rhea" id="RHEA-COMP:14691"/>
        <dbReference type="ChEBI" id="CHEBI:15378"/>
        <dbReference type="ChEBI" id="CHEBI:29033"/>
        <dbReference type="ChEBI" id="CHEBI:29034"/>
        <dbReference type="ChEBI" id="CHEBI:29950"/>
        <dbReference type="ChEBI" id="CHEBI:33542"/>
        <dbReference type="ChEBI" id="CHEBI:139321"/>
        <dbReference type="EC" id="2.8.5.2"/>
    </reaction>
</comment>
<comment type="cofactor">
    <cofactor evidence="16">
        <name>heme</name>
        <dbReference type="ChEBI" id="CHEBI:30413"/>
    </cofactor>
    <text evidence="16">Binds 2 heme groups per subunit.</text>
</comment>
<evidence type="ECO:0000256" key="6">
    <source>
        <dbReference type="ARBA" id="ARBA00022723"/>
    </source>
</evidence>
<dbReference type="NCBIfam" id="TIGR04484">
    <property type="entry name" value="thiosulf_SoxA"/>
    <property type="match status" value="1"/>
</dbReference>
<dbReference type="GO" id="GO:0019417">
    <property type="term" value="P:sulfur oxidation"/>
    <property type="evidence" value="ECO:0007669"/>
    <property type="project" value="InterPro"/>
</dbReference>
<evidence type="ECO:0000313" key="21">
    <source>
        <dbReference type="Proteomes" id="UP000183447"/>
    </source>
</evidence>
<dbReference type="GO" id="GO:0016740">
    <property type="term" value="F:transferase activity"/>
    <property type="evidence" value="ECO:0007669"/>
    <property type="project" value="UniProtKB-KW"/>
</dbReference>
<evidence type="ECO:0000256" key="11">
    <source>
        <dbReference type="ARBA" id="ARBA00025746"/>
    </source>
</evidence>
<evidence type="ECO:0000256" key="10">
    <source>
        <dbReference type="ARBA" id="ARBA00023004"/>
    </source>
</evidence>
<dbReference type="GO" id="GO:0016669">
    <property type="term" value="F:oxidoreductase activity, acting on a sulfur group of donors, cytochrome as acceptor"/>
    <property type="evidence" value="ECO:0007669"/>
    <property type="project" value="InterPro"/>
</dbReference>
<feature type="binding site" description="covalent" evidence="16">
    <location>
        <position position="181"/>
    </location>
    <ligand>
        <name>heme c</name>
        <dbReference type="ChEBI" id="CHEBI:61717"/>
        <label>2</label>
    </ligand>
</feature>
<evidence type="ECO:0000256" key="1">
    <source>
        <dbReference type="ARBA" id="ARBA00004418"/>
    </source>
</evidence>
<feature type="domain" description="Cytochrome c" evidence="19">
    <location>
        <begin position="57"/>
        <end position="143"/>
    </location>
</feature>